<accession>A0A1Y2CG01</accession>
<dbReference type="Proteomes" id="UP000193642">
    <property type="component" value="Unassembled WGS sequence"/>
</dbReference>
<proteinExistence type="predicted"/>
<feature type="region of interest" description="Disordered" evidence="1">
    <location>
        <begin position="22"/>
        <end position="96"/>
    </location>
</feature>
<feature type="region of interest" description="Disordered" evidence="1">
    <location>
        <begin position="165"/>
        <end position="227"/>
    </location>
</feature>
<feature type="compositionally biased region" description="Pro residues" evidence="1">
    <location>
        <begin position="65"/>
        <end position="74"/>
    </location>
</feature>
<sequence length="227" mass="25275">MQPILNFKKATFLIHVSKCPAERPLSASLPPPNPEPDRPEPIKRKQSISSTSSRSQIQEPRRSQSPPPPPSSPPPKHEHTKEPSTSDPPPPTKWTTLIRETHPSFSFNMNAKHRRLQKRVKEFAESHQLGKGLEIPRELKDEFMAFISEELGDCLDEKCEVTGEGCEKGGEEDNVDGTRGAVKAETPDLASAAECVFSEDSKEEGKPDVKVDESKLLDSDKLSNTFR</sequence>
<protein>
    <submittedName>
        <fullName evidence="2">Uncharacterized protein</fullName>
    </submittedName>
</protein>
<feature type="compositionally biased region" description="Low complexity" evidence="1">
    <location>
        <begin position="47"/>
        <end position="58"/>
    </location>
</feature>
<keyword evidence="3" id="KW-1185">Reference proteome</keyword>
<name>A0A1Y2CG01_9FUNG</name>
<organism evidence="2 3">
    <name type="scientific">Rhizoclosmatium globosum</name>
    <dbReference type="NCBI Taxonomy" id="329046"/>
    <lineage>
        <taxon>Eukaryota</taxon>
        <taxon>Fungi</taxon>
        <taxon>Fungi incertae sedis</taxon>
        <taxon>Chytridiomycota</taxon>
        <taxon>Chytridiomycota incertae sedis</taxon>
        <taxon>Chytridiomycetes</taxon>
        <taxon>Chytridiales</taxon>
        <taxon>Chytriomycetaceae</taxon>
        <taxon>Rhizoclosmatium</taxon>
    </lineage>
</organism>
<reference evidence="2 3" key="1">
    <citation type="submission" date="2016-07" db="EMBL/GenBank/DDBJ databases">
        <title>Pervasive Adenine N6-methylation of Active Genes in Fungi.</title>
        <authorList>
            <consortium name="DOE Joint Genome Institute"/>
            <person name="Mondo S.J."/>
            <person name="Dannebaum R.O."/>
            <person name="Kuo R.C."/>
            <person name="Labutti K."/>
            <person name="Haridas S."/>
            <person name="Kuo A."/>
            <person name="Salamov A."/>
            <person name="Ahrendt S.R."/>
            <person name="Lipzen A."/>
            <person name="Sullivan W."/>
            <person name="Andreopoulos W.B."/>
            <person name="Clum A."/>
            <person name="Lindquist E."/>
            <person name="Daum C."/>
            <person name="Ramamoorthy G.K."/>
            <person name="Gryganskyi A."/>
            <person name="Culley D."/>
            <person name="Magnuson J.K."/>
            <person name="James T.Y."/>
            <person name="O'Malley M.A."/>
            <person name="Stajich J.E."/>
            <person name="Spatafora J.W."/>
            <person name="Visel A."/>
            <person name="Grigoriev I.V."/>
        </authorList>
    </citation>
    <scope>NUCLEOTIDE SEQUENCE [LARGE SCALE GENOMIC DNA]</scope>
    <source>
        <strain evidence="2 3">JEL800</strain>
    </source>
</reference>
<evidence type="ECO:0000313" key="2">
    <source>
        <dbReference type="EMBL" id="ORY45961.1"/>
    </source>
</evidence>
<dbReference type="EMBL" id="MCGO01000018">
    <property type="protein sequence ID" value="ORY45961.1"/>
    <property type="molecule type" value="Genomic_DNA"/>
</dbReference>
<comment type="caution">
    <text evidence="2">The sequence shown here is derived from an EMBL/GenBank/DDBJ whole genome shotgun (WGS) entry which is preliminary data.</text>
</comment>
<feature type="compositionally biased region" description="Basic and acidic residues" evidence="1">
    <location>
        <begin position="199"/>
        <end position="221"/>
    </location>
</feature>
<dbReference type="AlphaFoldDB" id="A0A1Y2CG01"/>
<feature type="compositionally biased region" description="Basic and acidic residues" evidence="1">
    <location>
        <begin position="75"/>
        <end position="84"/>
    </location>
</feature>
<evidence type="ECO:0000256" key="1">
    <source>
        <dbReference type="SAM" id="MobiDB-lite"/>
    </source>
</evidence>
<evidence type="ECO:0000313" key="3">
    <source>
        <dbReference type="Proteomes" id="UP000193642"/>
    </source>
</evidence>
<gene>
    <name evidence="2" type="ORF">BCR33DRAFT_156461</name>
</gene>